<dbReference type="Proteomes" id="UP001321526">
    <property type="component" value="Chromosome"/>
</dbReference>
<proteinExistence type="predicted"/>
<comment type="subcellular location">
    <subcellularLocation>
        <location evidence="1">Cell membrane</location>
        <topology evidence="1">Multi-pass membrane protein</topology>
    </subcellularLocation>
</comment>
<feature type="transmembrane region" description="Helical" evidence="7">
    <location>
        <begin position="367"/>
        <end position="389"/>
    </location>
</feature>
<feature type="transmembrane region" description="Helical" evidence="7">
    <location>
        <begin position="94"/>
        <end position="112"/>
    </location>
</feature>
<evidence type="ECO:0000256" key="6">
    <source>
        <dbReference type="SAM" id="MobiDB-lite"/>
    </source>
</evidence>
<sequence length="414" mass="43105">MAPGPGDLAADRRPDGGLADGTAGAGTGASHAHRKLVPDTPVGTRRGPADADPGPSRSARPATGVDPGHVVRHIVRNVCRTVSGSAGVRRRHAALLRLGITLALLATLAWQLNTGEILARLGTLSPLWVAAGIALSLPQVVISAWRWRLTARYVGIALPWPRALREYYLATFLNQILPGGVMGDATRAWRHGSRADAGQRGAAIRAVIIERASGQIALVLVALITLAAAAPLRDAIVTSLSAAQSGWPWAIAAAALLGLVAVIGLRHPALSRALASLGQDLRQALLGSRVWPRQLLSSLLVVATYVAVFLCAARALELPRSLGVLLPLIPPLLLAMAIPLSVAGWGLREGAAALIWPLAGLPAQEGVTLSITYGLLILLGSLPGALVLARDHWAERRRPGAATRTAVAGNREIG</sequence>
<evidence type="ECO:0000313" key="8">
    <source>
        <dbReference type="EMBL" id="WFF40025.1"/>
    </source>
</evidence>
<feature type="transmembrane region" description="Helical" evidence="7">
    <location>
        <begin position="246"/>
        <end position="265"/>
    </location>
</feature>
<evidence type="ECO:0000256" key="1">
    <source>
        <dbReference type="ARBA" id="ARBA00004651"/>
    </source>
</evidence>
<evidence type="ECO:0000313" key="9">
    <source>
        <dbReference type="Proteomes" id="UP001321526"/>
    </source>
</evidence>
<evidence type="ECO:0000256" key="3">
    <source>
        <dbReference type="ARBA" id="ARBA00022692"/>
    </source>
</evidence>
<dbReference type="PANTHER" id="PTHR40277">
    <property type="entry name" value="BLL5419 PROTEIN"/>
    <property type="match status" value="1"/>
</dbReference>
<evidence type="ECO:0000256" key="7">
    <source>
        <dbReference type="SAM" id="Phobius"/>
    </source>
</evidence>
<evidence type="ECO:0000256" key="2">
    <source>
        <dbReference type="ARBA" id="ARBA00022475"/>
    </source>
</evidence>
<protein>
    <submittedName>
        <fullName evidence="8">Flippase-like domain-containing protein</fullName>
    </submittedName>
</protein>
<feature type="region of interest" description="Disordered" evidence="6">
    <location>
        <begin position="1"/>
        <end position="66"/>
    </location>
</feature>
<keyword evidence="9" id="KW-1185">Reference proteome</keyword>
<organism evidence="8 9">
    <name type="scientific">Salinicola endophyticus</name>
    <dbReference type="NCBI Taxonomy" id="1949083"/>
    <lineage>
        <taxon>Bacteria</taxon>
        <taxon>Pseudomonadati</taxon>
        <taxon>Pseudomonadota</taxon>
        <taxon>Gammaproteobacteria</taxon>
        <taxon>Oceanospirillales</taxon>
        <taxon>Halomonadaceae</taxon>
        <taxon>Salinicola</taxon>
    </lineage>
</organism>
<dbReference type="PANTHER" id="PTHR40277:SF1">
    <property type="entry name" value="BLL5419 PROTEIN"/>
    <property type="match status" value="1"/>
</dbReference>
<accession>A0ABY8FB80</accession>
<dbReference type="InterPro" id="IPR022791">
    <property type="entry name" value="L-PG_synthase/AglD"/>
</dbReference>
<reference evidence="8 9" key="1">
    <citation type="submission" date="2019-01" db="EMBL/GenBank/DDBJ databases">
        <title>Genome sequence of Salinicola endophyticus REST5.</title>
        <authorList>
            <person name="Nascimento F.X."/>
        </authorList>
    </citation>
    <scope>NUCLEOTIDE SEQUENCE [LARGE SCALE GENOMIC DNA]</scope>
    <source>
        <strain evidence="8 9">REST5</strain>
    </source>
</reference>
<dbReference type="Pfam" id="PF03706">
    <property type="entry name" value="LPG_synthase_TM"/>
    <property type="match status" value="1"/>
</dbReference>
<keyword evidence="2" id="KW-1003">Cell membrane</keyword>
<gene>
    <name evidence="8" type="ORF">EVC62_00175</name>
</gene>
<feature type="transmembrane region" description="Helical" evidence="7">
    <location>
        <begin position="325"/>
        <end position="347"/>
    </location>
</feature>
<name>A0ABY8FB80_9GAMM</name>
<dbReference type="EMBL" id="CP035631">
    <property type="protein sequence ID" value="WFF40025.1"/>
    <property type="molecule type" value="Genomic_DNA"/>
</dbReference>
<keyword evidence="3 7" id="KW-0812">Transmembrane</keyword>
<evidence type="ECO:0000256" key="5">
    <source>
        <dbReference type="ARBA" id="ARBA00023136"/>
    </source>
</evidence>
<evidence type="ECO:0000256" key="4">
    <source>
        <dbReference type="ARBA" id="ARBA00022989"/>
    </source>
</evidence>
<feature type="transmembrane region" description="Helical" evidence="7">
    <location>
        <begin position="124"/>
        <end position="145"/>
    </location>
</feature>
<feature type="transmembrane region" description="Helical" evidence="7">
    <location>
        <begin position="295"/>
        <end position="313"/>
    </location>
</feature>
<keyword evidence="4 7" id="KW-1133">Transmembrane helix</keyword>
<keyword evidence="5 7" id="KW-0472">Membrane</keyword>